<gene>
    <name evidence="2" type="ORF">PQR62_17925</name>
</gene>
<proteinExistence type="predicted"/>
<protein>
    <recommendedName>
        <fullName evidence="4">Phytase-like domain-containing protein</fullName>
    </recommendedName>
</protein>
<dbReference type="RefSeq" id="WP_408159353.1">
    <property type="nucleotide sequence ID" value="NZ_JAQQFM010000007.1"/>
</dbReference>
<evidence type="ECO:0008006" key="4">
    <source>
        <dbReference type="Google" id="ProtNLM"/>
    </source>
</evidence>
<evidence type="ECO:0000256" key="1">
    <source>
        <dbReference type="SAM" id="SignalP"/>
    </source>
</evidence>
<keyword evidence="3" id="KW-1185">Reference proteome</keyword>
<organism evidence="2 3">
    <name type="scientific">Herbaspirillum lusitanum</name>
    <dbReference type="NCBI Taxonomy" id="213312"/>
    <lineage>
        <taxon>Bacteria</taxon>
        <taxon>Pseudomonadati</taxon>
        <taxon>Pseudomonadota</taxon>
        <taxon>Betaproteobacteria</taxon>
        <taxon>Burkholderiales</taxon>
        <taxon>Oxalobacteraceae</taxon>
        <taxon>Herbaspirillum</taxon>
    </lineage>
</organism>
<evidence type="ECO:0000313" key="3">
    <source>
        <dbReference type="Proteomes" id="UP001629246"/>
    </source>
</evidence>
<feature type="chain" id="PRO_5045066440" description="Phytase-like domain-containing protein" evidence="1">
    <location>
        <begin position="37"/>
        <end position="385"/>
    </location>
</feature>
<comment type="caution">
    <text evidence="2">The sequence shown here is derived from an EMBL/GenBank/DDBJ whole genome shotgun (WGS) entry which is preliminary data.</text>
</comment>
<reference evidence="2 3" key="1">
    <citation type="journal article" date="2024" name="Chem. Sci.">
        <title>Discovery of megapolipeptins by genome mining of a Burkholderiales bacteria collection.</title>
        <authorList>
            <person name="Paulo B.S."/>
            <person name="Recchia M.J.J."/>
            <person name="Lee S."/>
            <person name="Fergusson C.H."/>
            <person name="Romanowski S.B."/>
            <person name="Hernandez A."/>
            <person name="Krull N."/>
            <person name="Liu D.Y."/>
            <person name="Cavanagh H."/>
            <person name="Bos A."/>
            <person name="Gray C.A."/>
            <person name="Murphy B.T."/>
            <person name="Linington R.G."/>
            <person name="Eustaquio A.S."/>
        </authorList>
    </citation>
    <scope>NUCLEOTIDE SEQUENCE [LARGE SCALE GENOMIC DNA]</scope>
    <source>
        <strain evidence="2 3">RL21-008-BIB-A</strain>
    </source>
</reference>
<feature type="signal peptide" evidence="1">
    <location>
        <begin position="1"/>
        <end position="36"/>
    </location>
</feature>
<dbReference type="SUPFAM" id="SSF50969">
    <property type="entry name" value="YVTN repeat-like/Quinoprotein amine dehydrogenase"/>
    <property type="match status" value="1"/>
</dbReference>
<dbReference type="Proteomes" id="UP001629246">
    <property type="component" value="Unassembled WGS sequence"/>
</dbReference>
<keyword evidence="1" id="KW-0732">Signal</keyword>
<name>A0ABW9ADR0_9BURK</name>
<accession>A0ABW9ADR0</accession>
<dbReference type="EMBL" id="JAQQFM010000007">
    <property type="protein sequence ID" value="MFL9926160.1"/>
    <property type="molecule type" value="Genomic_DNA"/>
</dbReference>
<dbReference type="InterPro" id="IPR011044">
    <property type="entry name" value="Quino_amine_DH_bsu"/>
</dbReference>
<sequence>MTPFSMASPVCTPARSAWPRRLLATVALLAAAYTCAADTATNANANGNPMPGATVSSSVLPGSGHSWGFGALDPTRPYLFIARRENGLSVFDTERRQLVKTIAGSAGANAVAFAPALDRAYAVNMDGSLSIIRLSDLSLLRRIAVDDGNLNNLVYDGISRKLLLTGGRREKRSAVYQFDPLSERISLKREFDAGKFDAPLALADGSMLVPLRDEGQVMRISAATLEPLPGWAGKQFAGCEHPSALAADEKLGRLFIACRGKAPQLIVADLNSGDAIAKLPTTPAINALAWDAARRQLLIPSGIAASLSIVQQELAGGVERYRTLGYIGTRPWAHNMTYDAVHGVAHLFTMDFTQAAPDAAGHKQDPIFHADSFTVLSISLNQPSR</sequence>
<dbReference type="InterPro" id="IPR015943">
    <property type="entry name" value="WD40/YVTN_repeat-like_dom_sf"/>
</dbReference>
<dbReference type="Gene3D" id="2.130.10.10">
    <property type="entry name" value="YVTN repeat-like/Quinoprotein amine dehydrogenase"/>
    <property type="match status" value="1"/>
</dbReference>
<evidence type="ECO:0000313" key="2">
    <source>
        <dbReference type="EMBL" id="MFL9926160.1"/>
    </source>
</evidence>